<proteinExistence type="predicted"/>
<accession>A0ABX8WIA4</accession>
<dbReference type="Gene3D" id="2.40.128.130">
    <property type="entry name" value="Autotransporter beta-domain"/>
    <property type="match status" value="1"/>
</dbReference>
<dbReference type="SUPFAM" id="SSF103515">
    <property type="entry name" value="Autotransporter"/>
    <property type="match status" value="1"/>
</dbReference>
<reference evidence="2 3" key="1">
    <citation type="submission" date="2021-08" db="EMBL/GenBank/DDBJ databases">
        <title>Devosia salina sp. nov., isolated from the South China Sea sediment.</title>
        <authorList>
            <person name="Zhou Z."/>
        </authorList>
    </citation>
    <scope>NUCLEOTIDE SEQUENCE [LARGE SCALE GENOMIC DNA]</scope>
    <source>
        <strain evidence="2 3">SCS-3</strain>
    </source>
</reference>
<dbReference type="InterPro" id="IPR036709">
    <property type="entry name" value="Autotransporte_beta_dom_sf"/>
</dbReference>
<dbReference type="EMBL" id="CP080590">
    <property type="protein sequence ID" value="QYO76025.1"/>
    <property type="molecule type" value="Genomic_DNA"/>
</dbReference>
<dbReference type="PROSITE" id="PS51208">
    <property type="entry name" value="AUTOTRANSPORTER"/>
    <property type="match status" value="1"/>
</dbReference>
<keyword evidence="3" id="KW-1185">Reference proteome</keyword>
<gene>
    <name evidence="2" type="ORF">K1X15_15550</name>
</gene>
<dbReference type="RefSeq" id="WP_220304518.1">
    <property type="nucleotide sequence ID" value="NZ_CP080590.1"/>
</dbReference>
<sequence length="701" mass="70956">MPTTAQTVSPRCPVSTPRSAIRRPVTGLLRSGFALATTATAFGGTLPAFAQAVGDPGLWWLGYPAGGYDVSYAYDVSADGGVVVGTAGSSNLTQVAFRWDADTGMTALPGSGVDGRGISGDASTVIGYHIVPDGGGGSHVEAFRWTQAGGMLDLGTGGYTSSVANGVSSDGSVIVGEVSGAGQNVAFAWTEATGMQLLGWMAGGAPSTRATDVSDTGILVGNSRMAGGDYQAFYKDLGSVDGLQGLGYFGGGDYSRAEAITNDANFIVGEATDSGNVGHAVRWTWEGAAYGSAMALDGGTGWIYSEATDIAADGATVVGQYILVDEADGTVAFRWTEASGAQSLDAWLAESGVVVGGWILREATAISDDGSTIVGWGEAGAGQYQAFLARAGVLFGTTDYAHSVASLQEVARLPSAIATGRLLHSLPAASGMPGLSASFDFEHVQGSSSNLGGGMLTWRQPGWAITGGGGAMLMASSPLYGGGSATYSGAWLGGGAAVDLGTAFAVPALDGLELSVGARADMLQATINRNYLNGSAIETAIGQTGISTLTGAIRASWNRPLGDTLAVTPYAQWLVGRSTMAGYRETGGAGAGTVSEQVNTTNLVTAGIEADLKVSSKVTIGVSYALNHLLDGSVGGVSVAMPGFASFAAPAASHESTWHSIGVDLEWAPTDRLRLNTYASANLGGTYAENWTIGTGLQVGF</sequence>
<protein>
    <recommendedName>
        <fullName evidence="1">Autotransporter domain-containing protein</fullName>
    </recommendedName>
</protein>
<dbReference type="Proteomes" id="UP000825799">
    <property type="component" value="Chromosome"/>
</dbReference>
<feature type="domain" description="Autotransporter" evidence="1">
    <location>
        <begin position="387"/>
        <end position="701"/>
    </location>
</feature>
<evidence type="ECO:0000313" key="3">
    <source>
        <dbReference type="Proteomes" id="UP000825799"/>
    </source>
</evidence>
<organism evidence="2 3">
    <name type="scientific">Devosia salina</name>
    <dbReference type="NCBI Taxonomy" id="2860336"/>
    <lineage>
        <taxon>Bacteria</taxon>
        <taxon>Pseudomonadati</taxon>
        <taxon>Pseudomonadota</taxon>
        <taxon>Alphaproteobacteria</taxon>
        <taxon>Hyphomicrobiales</taxon>
        <taxon>Devosiaceae</taxon>
        <taxon>Devosia</taxon>
    </lineage>
</organism>
<name>A0ABX8WIA4_9HYPH</name>
<evidence type="ECO:0000259" key="1">
    <source>
        <dbReference type="PROSITE" id="PS51208"/>
    </source>
</evidence>
<evidence type="ECO:0000313" key="2">
    <source>
        <dbReference type="EMBL" id="QYO76025.1"/>
    </source>
</evidence>
<dbReference type="InterPro" id="IPR005546">
    <property type="entry name" value="Autotransporte_beta"/>
</dbReference>